<dbReference type="AlphaFoldDB" id="A0A9P1HEC1"/>
<dbReference type="InterPro" id="IPR036291">
    <property type="entry name" value="NAD(P)-bd_dom_sf"/>
</dbReference>
<evidence type="ECO:0000256" key="5">
    <source>
        <dbReference type="SAM" id="MobiDB-lite"/>
    </source>
</evidence>
<keyword evidence="3" id="KW-0560">Oxidoreductase</keyword>
<dbReference type="EMBL" id="CALLCH030000021">
    <property type="protein sequence ID" value="CAI4220079.1"/>
    <property type="molecule type" value="Genomic_DNA"/>
</dbReference>
<dbReference type="SUPFAM" id="SSF51735">
    <property type="entry name" value="NAD(P)-binding Rossmann-fold domains"/>
    <property type="match status" value="1"/>
</dbReference>
<comment type="caution">
    <text evidence="6">The sequence shown here is derived from an EMBL/GenBank/DDBJ whole genome shotgun (WGS) entry which is preliminary data.</text>
</comment>
<feature type="compositionally biased region" description="Basic and acidic residues" evidence="5">
    <location>
        <begin position="213"/>
        <end position="234"/>
    </location>
</feature>
<proteinExistence type="inferred from homology"/>
<evidence type="ECO:0000256" key="4">
    <source>
        <dbReference type="RuleBase" id="RU000363"/>
    </source>
</evidence>
<evidence type="ECO:0000313" key="6">
    <source>
        <dbReference type="EMBL" id="CAI4220079.1"/>
    </source>
</evidence>
<dbReference type="Gene3D" id="3.40.50.720">
    <property type="entry name" value="NAD(P)-binding Rossmann-like Domain"/>
    <property type="match status" value="1"/>
</dbReference>
<comment type="similarity">
    <text evidence="1 4">Belongs to the short-chain dehydrogenases/reductases (SDR) family.</text>
</comment>
<keyword evidence="7" id="KW-1185">Reference proteome</keyword>
<feature type="region of interest" description="Disordered" evidence="5">
    <location>
        <begin position="201"/>
        <end position="234"/>
    </location>
</feature>
<protein>
    <submittedName>
        <fullName evidence="6">Uncharacterized protein</fullName>
    </submittedName>
</protein>
<name>A0A9P1HEC1_9PEZI</name>
<dbReference type="PRINTS" id="PR00081">
    <property type="entry name" value="GDHRDH"/>
</dbReference>
<dbReference type="CDD" id="cd05233">
    <property type="entry name" value="SDR_c"/>
    <property type="match status" value="1"/>
</dbReference>
<dbReference type="InterPro" id="IPR052178">
    <property type="entry name" value="Sec_Metab_Biosynth_SDR"/>
</dbReference>
<reference evidence="6" key="1">
    <citation type="submission" date="2022-11" db="EMBL/GenBank/DDBJ databases">
        <authorList>
            <person name="Scott C."/>
            <person name="Bruce N."/>
        </authorList>
    </citation>
    <scope>NUCLEOTIDE SEQUENCE</scope>
</reference>
<sequence length="273" mass="29300">MGGPQQISMKRDSLFNLSNRVALVTGGGSGIGLMAAQALAVNGAKVYITGRTKEKLDTVVSKYGQDIAGELIAVTCDVTQKQSVSELYDYISSRENACEAFQRADKSNYEDWAAVYSTNTSAAYFVTTAFLPLLNYSTEKHEGWSGMVINISSVSGRIKTGQHHYSYNASKAATTHLTRMLASDFLTNGVRIRVNSISPGLFPSEMTTDGSDEQQKSHLSKESGSDSPAERPGKDEDMAAAVLFCAANQFLNGQDVTVDGGCLFQKVVEGATT</sequence>
<gene>
    <name evidence="6" type="ORF">PPNO1_LOCUS9620</name>
</gene>
<organism evidence="6 7">
    <name type="scientific">Parascedosporium putredinis</name>
    <dbReference type="NCBI Taxonomy" id="1442378"/>
    <lineage>
        <taxon>Eukaryota</taxon>
        <taxon>Fungi</taxon>
        <taxon>Dikarya</taxon>
        <taxon>Ascomycota</taxon>
        <taxon>Pezizomycotina</taxon>
        <taxon>Sordariomycetes</taxon>
        <taxon>Hypocreomycetidae</taxon>
        <taxon>Microascales</taxon>
        <taxon>Microascaceae</taxon>
        <taxon>Parascedosporium</taxon>
    </lineage>
</organism>
<dbReference type="GO" id="GO:0016491">
    <property type="term" value="F:oxidoreductase activity"/>
    <property type="evidence" value="ECO:0007669"/>
    <property type="project" value="UniProtKB-KW"/>
</dbReference>
<evidence type="ECO:0000256" key="3">
    <source>
        <dbReference type="ARBA" id="ARBA00023002"/>
    </source>
</evidence>
<dbReference type="PANTHER" id="PTHR43618">
    <property type="entry name" value="7-ALPHA-HYDROXYSTEROID DEHYDROGENASE"/>
    <property type="match status" value="1"/>
</dbReference>
<dbReference type="PRINTS" id="PR00080">
    <property type="entry name" value="SDRFAMILY"/>
</dbReference>
<evidence type="ECO:0000256" key="2">
    <source>
        <dbReference type="ARBA" id="ARBA00022857"/>
    </source>
</evidence>
<dbReference type="Pfam" id="PF00106">
    <property type="entry name" value="adh_short"/>
    <property type="match status" value="1"/>
</dbReference>
<dbReference type="PANTHER" id="PTHR43618:SF4">
    <property type="entry name" value="SHORT CHAIN DEHYDROGENASE_REDUCTASE FAMILY (AFU_ORTHOLOGUE AFUA_7G04540)"/>
    <property type="match status" value="1"/>
</dbReference>
<dbReference type="InterPro" id="IPR020904">
    <property type="entry name" value="Sc_DH/Rdtase_CS"/>
</dbReference>
<evidence type="ECO:0000313" key="7">
    <source>
        <dbReference type="Proteomes" id="UP000838763"/>
    </source>
</evidence>
<dbReference type="Proteomes" id="UP000838763">
    <property type="component" value="Unassembled WGS sequence"/>
</dbReference>
<evidence type="ECO:0000256" key="1">
    <source>
        <dbReference type="ARBA" id="ARBA00006484"/>
    </source>
</evidence>
<keyword evidence="2" id="KW-0521">NADP</keyword>
<accession>A0A9P1HEC1</accession>
<dbReference type="OrthoDB" id="3819888at2759"/>
<dbReference type="InterPro" id="IPR002347">
    <property type="entry name" value="SDR_fam"/>
</dbReference>
<dbReference type="PROSITE" id="PS00061">
    <property type="entry name" value="ADH_SHORT"/>
    <property type="match status" value="1"/>
</dbReference>